<keyword evidence="1" id="KW-0732">Signal</keyword>
<name>A0ABU5VS00_9BACT</name>
<dbReference type="Proteomes" id="UP001302274">
    <property type="component" value="Unassembled WGS sequence"/>
</dbReference>
<sequence length="169" mass="18840">MKRILLTALLLLGSTVAKADLMFDMSVFYDSTTVDKTDYTKKEGHLFIAMPVAVKEQLYLGPNFIVTDNQSTGGGVGTTEIGPRINYYFNQDKTFLVALAWHPYVKFDGSSDTGHSYIAGLGYEMKVNTNFFIGASIVYHSITQSNETTNVDVTTSTVRPMINFSFRFK</sequence>
<accession>A0ABU5VS00</accession>
<evidence type="ECO:0008006" key="4">
    <source>
        <dbReference type="Google" id="ProtNLM"/>
    </source>
</evidence>
<keyword evidence="3" id="KW-1185">Reference proteome</keyword>
<dbReference type="RefSeq" id="WP_323575473.1">
    <property type="nucleotide sequence ID" value="NZ_JAYGJQ010000001.1"/>
</dbReference>
<evidence type="ECO:0000313" key="3">
    <source>
        <dbReference type="Proteomes" id="UP001302274"/>
    </source>
</evidence>
<comment type="caution">
    <text evidence="2">The sequence shown here is derived from an EMBL/GenBank/DDBJ whole genome shotgun (WGS) entry which is preliminary data.</text>
</comment>
<feature type="chain" id="PRO_5046001306" description="Outer membrane protein beta-barrel domain-containing protein" evidence="1">
    <location>
        <begin position="20"/>
        <end position="169"/>
    </location>
</feature>
<protein>
    <recommendedName>
        <fullName evidence="4">Outer membrane protein beta-barrel domain-containing protein</fullName>
    </recommendedName>
</protein>
<gene>
    <name evidence="2" type="ORF">SHI21_06515</name>
</gene>
<proteinExistence type="predicted"/>
<reference evidence="2 3" key="1">
    <citation type="submission" date="2023-11" db="EMBL/GenBank/DDBJ databases">
        <title>A Novel Polar Bacteriovorax (B. antarcticus) Isolated from the Biocrust in Antarctica.</title>
        <authorList>
            <person name="Mun W."/>
            <person name="Choi S.Y."/>
            <person name="Mitchell R.J."/>
        </authorList>
    </citation>
    <scope>NUCLEOTIDE SEQUENCE [LARGE SCALE GENOMIC DNA]</scope>
    <source>
        <strain evidence="2 3">PP10</strain>
    </source>
</reference>
<dbReference type="EMBL" id="JAYGJQ010000001">
    <property type="protein sequence ID" value="MEA9355843.1"/>
    <property type="molecule type" value="Genomic_DNA"/>
</dbReference>
<dbReference type="InterPro" id="IPR011250">
    <property type="entry name" value="OMP/PagP_B-barrel"/>
</dbReference>
<dbReference type="SUPFAM" id="SSF56925">
    <property type="entry name" value="OMPA-like"/>
    <property type="match status" value="1"/>
</dbReference>
<organism evidence="2 3">
    <name type="scientific">Bacteriovorax antarcticus</name>
    <dbReference type="NCBI Taxonomy" id="3088717"/>
    <lineage>
        <taxon>Bacteria</taxon>
        <taxon>Pseudomonadati</taxon>
        <taxon>Bdellovibrionota</taxon>
        <taxon>Bacteriovoracia</taxon>
        <taxon>Bacteriovoracales</taxon>
        <taxon>Bacteriovoracaceae</taxon>
        <taxon>Bacteriovorax</taxon>
    </lineage>
</organism>
<feature type="signal peptide" evidence="1">
    <location>
        <begin position="1"/>
        <end position="19"/>
    </location>
</feature>
<evidence type="ECO:0000256" key="1">
    <source>
        <dbReference type="SAM" id="SignalP"/>
    </source>
</evidence>
<evidence type="ECO:0000313" key="2">
    <source>
        <dbReference type="EMBL" id="MEA9355843.1"/>
    </source>
</evidence>